<name>A0AAW9LL02_KLEAE</name>
<organism evidence="1 2">
    <name type="scientific">Klebsiella aerogenes</name>
    <name type="common">Enterobacter aerogenes</name>
    <dbReference type="NCBI Taxonomy" id="548"/>
    <lineage>
        <taxon>Bacteria</taxon>
        <taxon>Pseudomonadati</taxon>
        <taxon>Pseudomonadota</taxon>
        <taxon>Gammaproteobacteria</taxon>
        <taxon>Enterobacterales</taxon>
        <taxon>Enterobacteriaceae</taxon>
        <taxon>Klebsiella/Raoultella group</taxon>
        <taxon>Klebsiella</taxon>
    </lineage>
</organism>
<dbReference type="AlphaFoldDB" id="A0AAW9LL02"/>
<accession>A0AAW9LL02</accession>
<evidence type="ECO:0000313" key="1">
    <source>
        <dbReference type="EMBL" id="MEA8798716.1"/>
    </source>
</evidence>
<dbReference type="Proteomes" id="UP001303386">
    <property type="component" value="Unassembled WGS sequence"/>
</dbReference>
<sequence>MLGTEAGMLTPVPIVTLQQFVEFEWVSERTAYYWTTGDNPCVAGEVIERVMLERVEMIARLLTEGARRERDREIALSLIVDLVEYKDIANSRKRRNMKTEE</sequence>
<gene>
    <name evidence="1" type="ORF">PZT46_05510</name>
</gene>
<dbReference type="EMBL" id="JARELW010000002">
    <property type="protein sequence ID" value="MEA8798716.1"/>
    <property type="molecule type" value="Genomic_DNA"/>
</dbReference>
<reference evidence="1" key="1">
    <citation type="journal article" date="2023" name="J. Hosp. Infect.">
        <title>Cross-contamination of carbapenem-resistant Gram-negative bacteria between patients and hospital environment in the first year of a newly built surgical ward.</title>
        <authorList>
            <person name="Boutin S."/>
            <person name="Scherrer M."/>
            <person name="Spath I."/>
            <person name="Kocer K."/>
            <person name="Heeg K."/>
            <person name="Nurjadi D."/>
        </authorList>
    </citation>
    <scope>NUCLEOTIDE SEQUENCE</scope>
    <source>
        <strain evidence="1">KE10384</strain>
    </source>
</reference>
<protein>
    <submittedName>
        <fullName evidence="1">Uncharacterized protein</fullName>
    </submittedName>
</protein>
<proteinExistence type="predicted"/>
<comment type="caution">
    <text evidence="1">The sequence shown here is derived from an EMBL/GenBank/DDBJ whole genome shotgun (WGS) entry which is preliminary data.</text>
</comment>
<evidence type="ECO:0000313" key="2">
    <source>
        <dbReference type="Proteomes" id="UP001303386"/>
    </source>
</evidence>